<dbReference type="SUPFAM" id="SSF53850">
    <property type="entry name" value="Periplasmic binding protein-like II"/>
    <property type="match status" value="1"/>
</dbReference>
<dbReference type="PANTHER" id="PTHR35936">
    <property type="entry name" value="MEMBRANE-BOUND LYTIC MUREIN TRANSGLYCOSYLASE F"/>
    <property type="match status" value="1"/>
</dbReference>
<dbReference type="OrthoDB" id="5562041at2"/>
<keyword evidence="2 3" id="KW-0732">Signal</keyword>
<dbReference type="SMART" id="SM00062">
    <property type="entry name" value="PBPb"/>
    <property type="match status" value="1"/>
</dbReference>
<accession>A0A6I6LCX9</accession>
<feature type="signal peptide" evidence="3">
    <location>
        <begin position="1"/>
        <end position="22"/>
    </location>
</feature>
<evidence type="ECO:0000256" key="1">
    <source>
        <dbReference type="ARBA" id="ARBA00010333"/>
    </source>
</evidence>
<proteinExistence type="inferred from homology"/>
<dbReference type="AlphaFoldDB" id="A0A6I6LCX9"/>
<evidence type="ECO:0000256" key="2">
    <source>
        <dbReference type="ARBA" id="ARBA00022729"/>
    </source>
</evidence>
<protein>
    <submittedName>
        <fullName evidence="5">Transporter substrate-binding domain-containing protein</fullName>
    </submittedName>
</protein>
<dbReference type="Gene3D" id="3.40.190.10">
    <property type="entry name" value="Periplasmic binding protein-like II"/>
    <property type="match status" value="2"/>
</dbReference>
<dbReference type="Proteomes" id="UP000438983">
    <property type="component" value="Chromosome"/>
</dbReference>
<reference evidence="5 6" key="1">
    <citation type="submission" date="2019-12" db="EMBL/GenBank/DDBJ databases">
        <title>Complete genome sequence of Pseudomonas stutzeri.</title>
        <authorList>
            <person name="Lim S.R."/>
            <person name="Kim J.H."/>
        </authorList>
    </citation>
    <scope>NUCLEOTIDE SEQUENCE [LARGE SCALE GENOMIC DNA]</scope>
    <source>
        <strain evidence="5 6">PM101005</strain>
    </source>
</reference>
<feature type="chain" id="PRO_5026171317" evidence="3">
    <location>
        <begin position="23"/>
        <end position="252"/>
    </location>
</feature>
<evidence type="ECO:0000256" key="3">
    <source>
        <dbReference type="SAM" id="SignalP"/>
    </source>
</evidence>
<evidence type="ECO:0000313" key="6">
    <source>
        <dbReference type="Proteomes" id="UP000438983"/>
    </source>
</evidence>
<gene>
    <name evidence="5" type="ORF">GQA94_01235</name>
</gene>
<dbReference type="EMBL" id="CP046902">
    <property type="protein sequence ID" value="QGZ28749.1"/>
    <property type="molecule type" value="Genomic_DNA"/>
</dbReference>
<organism evidence="5 6">
    <name type="scientific">Stutzerimonas stutzeri</name>
    <name type="common">Pseudomonas stutzeri</name>
    <dbReference type="NCBI Taxonomy" id="316"/>
    <lineage>
        <taxon>Bacteria</taxon>
        <taxon>Pseudomonadati</taxon>
        <taxon>Pseudomonadota</taxon>
        <taxon>Gammaproteobacteria</taxon>
        <taxon>Pseudomonadales</taxon>
        <taxon>Pseudomonadaceae</taxon>
        <taxon>Stutzerimonas</taxon>
    </lineage>
</organism>
<feature type="domain" description="Solute-binding protein family 3/N-terminal" evidence="4">
    <location>
        <begin position="24"/>
        <end position="246"/>
    </location>
</feature>
<dbReference type="InterPro" id="IPR001638">
    <property type="entry name" value="Solute-binding_3/MltF_N"/>
</dbReference>
<dbReference type="Pfam" id="PF00497">
    <property type="entry name" value="SBP_bac_3"/>
    <property type="match status" value="1"/>
</dbReference>
<evidence type="ECO:0000259" key="4">
    <source>
        <dbReference type="SMART" id="SM00062"/>
    </source>
</evidence>
<name>A0A6I6LCX9_STUST</name>
<dbReference type="PANTHER" id="PTHR35936:SF25">
    <property type="entry name" value="ABC TRANSPORTER SUBSTRATE-BINDING PROTEIN"/>
    <property type="match status" value="1"/>
</dbReference>
<sequence length="252" mass="28032">MHVTGIRIVLLLAALGAGSAHGEALRLAGNVWPPYTDQRLPGGGLSVELIRTALGRAGYQVDFIEVPWERALLGLQQGSYDMANAWPTSRRLGYAVYSRPFLSNRVRWIQRRDDDVVSRGLDSLVNYRLGLVRGYAYGEALAGDPRLNKGYAANFVQAAKMLSAGRIDLTLEDERTALFHMRRELKPLQDAYRFVPGEFRVLDLALIVRADHPHQGEIIAAFNRQIEAMLADGSYADVFHRHGLPAPTSLPR</sequence>
<comment type="similarity">
    <text evidence="1">Belongs to the bacterial solute-binding protein 3 family.</text>
</comment>
<evidence type="ECO:0000313" key="5">
    <source>
        <dbReference type="EMBL" id="QGZ28749.1"/>
    </source>
</evidence>